<dbReference type="InterPro" id="IPR050738">
    <property type="entry name" value="Sulfatase"/>
</dbReference>
<dbReference type="RefSeq" id="WP_189570205.1">
    <property type="nucleotide sequence ID" value="NZ_BMXI01000010.1"/>
</dbReference>
<evidence type="ECO:0000256" key="4">
    <source>
        <dbReference type="ARBA" id="ARBA00022837"/>
    </source>
</evidence>
<dbReference type="AlphaFoldDB" id="A0A918TRC3"/>
<dbReference type="InterPro" id="IPR000917">
    <property type="entry name" value="Sulfatase_N"/>
</dbReference>
<keyword evidence="4" id="KW-0106">Calcium</keyword>
<dbReference type="GO" id="GO:0046872">
    <property type="term" value="F:metal ion binding"/>
    <property type="evidence" value="ECO:0007669"/>
    <property type="project" value="UniProtKB-KW"/>
</dbReference>
<dbReference type="GO" id="GO:0004065">
    <property type="term" value="F:arylsulfatase activity"/>
    <property type="evidence" value="ECO:0007669"/>
    <property type="project" value="TreeGrafter"/>
</dbReference>
<proteinExistence type="inferred from homology"/>
<organism evidence="6 7">
    <name type="scientific">Roseibacillus persicicus</name>
    <dbReference type="NCBI Taxonomy" id="454148"/>
    <lineage>
        <taxon>Bacteria</taxon>
        <taxon>Pseudomonadati</taxon>
        <taxon>Verrucomicrobiota</taxon>
        <taxon>Verrucomicrobiia</taxon>
        <taxon>Verrucomicrobiales</taxon>
        <taxon>Verrucomicrobiaceae</taxon>
        <taxon>Roseibacillus</taxon>
    </lineage>
</organism>
<gene>
    <name evidence="6" type="ORF">GCM10007100_23980</name>
</gene>
<feature type="domain" description="Sulfatase N-terminal" evidence="5">
    <location>
        <begin position="26"/>
        <end position="364"/>
    </location>
</feature>
<evidence type="ECO:0000313" key="7">
    <source>
        <dbReference type="Proteomes" id="UP000644507"/>
    </source>
</evidence>
<reference evidence="6" key="1">
    <citation type="journal article" date="2014" name="Int. J. Syst. Evol. Microbiol.">
        <title>Complete genome sequence of Corynebacterium casei LMG S-19264T (=DSM 44701T), isolated from a smear-ripened cheese.</title>
        <authorList>
            <consortium name="US DOE Joint Genome Institute (JGI-PGF)"/>
            <person name="Walter F."/>
            <person name="Albersmeier A."/>
            <person name="Kalinowski J."/>
            <person name="Ruckert C."/>
        </authorList>
    </citation>
    <scope>NUCLEOTIDE SEQUENCE</scope>
    <source>
        <strain evidence="6">KCTC 12988</strain>
    </source>
</reference>
<sequence>MLRPLRKSLAVSLLLLLPSQGEESRPNVIFIITDDQRQEDLGFIKNEALTPSLDKLANEGAFFSNSYTSSTVCTPSRYGCITGRYPSRGSSPALLRDVTPEGVRNVYFNTHLEADRPNLPKAMQAAGYVTGLIGKWHIGTRVKLEQIPKNSDPTDPSVREKLQANQTALCAQLRTFGFDHVARAYAGNPLDSPQLKNTGLAHHNMDWVTEGALEFIESNKDKPFFLYFSTTLPHFPDPVAGMTTDPRSTPAGILDQAPVGMPSRESLFAKAKAAGFSRDSAGQTWLDAGIGAILNKVESLGLAENTLVIYFNDHGMEMASKSSLYQGALRTPSAAYWPGTIEPQVCEALVSNVDIAPTILDATGTEPLPDMPLDGESYLPLLRGEQVDWRKAVYGEIGFTRTVVTKDWKYLAFRLPPSQVPPAEEAHRLQKETLDEIKANHAWVKWEFDPNAKIPHIGGPPGGNFLVRLTMAAKPPYLENYFDADQLYDLRNDPTETTNLAGDPAHQEQLRQMKSLLSETLSTLPGTFGEWSSAQ</sequence>
<protein>
    <recommendedName>
        <fullName evidence="5">Sulfatase N-terminal domain-containing protein</fullName>
    </recommendedName>
</protein>
<dbReference type="InterPro" id="IPR017850">
    <property type="entry name" value="Alkaline_phosphatase_core_sf"/>
</dbReference>
<evidence type="ECO:0000313" key="6">
    <source>
        <dbReference type="EMBL" id="GHC56436.1"/>
    </source>
</evidence>
<evidence type="ECO:0000256" key="1">
    <source>
        <dbReference type="ARBA" id="ARBA00008779"/>
    </source>
</evidence>
<evidence type="ECO:0000259" key="5">
    <source>
        <dbReference type="Pfam" id="PF00884"/>
    </source>
</evidence>
<comment type="caution">
    <text evidence="6">The sequence shown here is derived from an EMBL/GenBank/DDBJ whole genome shotgun (WGS) entry which is preliminary data.</text>
</comment>
<dbReference type="InterPro" id="IPR024607">
    <property type="entry name" value="Sulfatase_CS"/>
</dbReference>
<dbReference type="Gene3D" id="3.40.720.10">
    <property type="entry name" value="Alkaline Phosphatase, subunit A"/>
    <property type="match status" value="2"/>
</dbReference>
<dbReference type="Proteomes" id="UP000644507">
    <property type="component" value="Unassembled WGS sequence"/>
</dbReference>
<dbReference type="EMBL" id="BMXI01000010">
    <property type="protein sequence ID" value="GHC56436.1"/>
    <property type="molecule type" value="Genomic_DNA"/>
</dbReference>
<dbReference type="Pfam" id="PF00884">
    <property type="entry name" value="Sulfatase"/>
    <property type="match status" value="1"/>
</dbReference>
<name>A0A918TRC3_9BACT</name>
<reference evidence="6" key="2">
    <citation type="submission" date="2020-09" db="EMBL/GenBank/DDBJ databases">
        <authorList>
            <person name="Sun Q."/>
            <person name="Kim S."/>
        </authorList>
    </citation>
    <scope>NUCLEOTIDE SEQUENCE</scope>
    <source>
        <strain evidence="6">KCTC 12988</strain>
    </source>
</reference>
<keyword evidence="3" id="KW-0378">Hydrolase</keyword>
<keyword evidence="2" id="KW-0479">Metal-binding</keyword>
<comment type="similarity">
    <text evidence="1">Belongs to the sulfatase family.</text>
</comment>
<keyword evidence="7" id="KW-1185">Reference proteome</keyword>
<dbReference type="PANTHER" id="PTHR42693:SF33">
    <property type="entry name" value="ARYLSULFATASE"/>
    <property type="match status" value="1"/>
</dbReference>
<dbReference type="SUPFAM" id="SSF53649">
    <property type="entry name" value="Alkaline phosphatase-like"/>
    <property type="match status" value="1"/>
</dbReference>
<dbReference type="PROSITE" id="PS00149">
    <property type="entry name" value="SULFATASE_2"/>
    <property type="match status" value="1"/>
</dbReference>
<accession>A0A918TRC3</accession>
<dbReference type="PANTHER" id="PTHR42693">
    <property type="entry name" value="ARYLSULFATASE FAMILY MEMBER"/>
    <property type="match status" value="1"/>
</dbReference>
<evidence type="ECO:0000256" key="3">
    <source>
        <dbReference type="ARBA" id="ARBA00022801"/>
    </source>
</evidence>
<evidence type="ECO:0000256" key="2">
    <source>
        <dbReference type="ARBA" id="ARBA00022723"/>
    </source>
</evidence>